<name>A0A0F8ZDI1_9ZZZZ</name>
<reference evidence="1" key="1">
    <citation type="journal article" date="2015" name="Nature">
        <title>Complex archaea that bridge the gap between prokaryotes and eukaryotes.</title>
        <authorList>
            <person name="Spang A."/>
            <person name="Saw J.H."/>
            <person name="Jorgensen S.L."/>
            <person name="Zaremba-Niedzwiedzka K."/>
            <person name="Martijn J."/>
            <person name="Lind A.E."/>
            <person name="van Eijk R."/>
            <person name="Schleper C."/>
            <person name="Guy L."/>
            <person name="Ettema T.J."/>
        </authorList>
    </citation>
    <scope>NUCLEOTIDE SEQUENCE</scope>
</reference>
<comment type="caution">
    <text evidence="1">The sequence shown here is derived from an EMBL/GenBank/DDBJ whole genome shotgun (WGS) entry which is preliminary data.</text>
</comment>
<accession>A0A0F8ZDI1</accession>
<dbReference type="EMBL" id="LAZR01060976">
    <property type="protein sequence ID" value="KKK64549.1"/>
    <property type="molecule type" value="Genomic_DNA"/>
</dbReference>
<gene>
    <name evidence="1" type="ORF">LCGC14_2983100</name>
</gene>
<dbReference type="AlphaFoldDB" id="A0A0F8ZDI1"/>
<proteinExistence type="predicted"/>
<feature type="non-terminal residue" evidence="1">
    <location>
        <position position="1"/>
    </location>
</feature>
<protein>
    <submittedName>
        <fullName evidence="1">Uncharacterized protein</fullName>
    </submittedName>
</protein>
<sequence length="173" mass="18058">IIRVGQFFNRLSYANSTLAITADRLYALPCSITRPMTLDRLAFEVTGAGAGGTAARLGIYDDDGAGYPGALVVDAGTVLVDGVGVKAITINQAIEPGLYWLGLVSDGTPTIRAHQLTTWSQWIGVNVGNLSTTNWGWFVAHVFAALPDPYTGGGTLGAGGNIPSLFTRASSLD</sequence>
<evidence type="ECO:0000313" key="1">
    <source>
        <dbReference type="EMBL" id="KKK64549.1"/>
    </source>
</evidence>
<organism evidence="1">
    <name type="scientific">marine sediment metagenome</name>
    <dbReference type="NCBI Taxonomy" id="412755"/>
    <lineage>
        <taxon>unclassified sequences</taxon>
        <taxon>metagenomes</taxon>
        <taxon>ecological metagenomes</taxon>
    </lineage>
</organism>